<keyword evidence="1" id="KW-1133">Transmembrane helix</keyword>
<protein>
    <submittedName>
        <fullName evidence="3">Uncharacterized protein</fullName>
    </submittedName>
</protein>
<proteinExistence type="predicted"/>
<organism evidence="3 4">
    <name type="scientific">Dokdonella immobilis</name>
    <dbReference type="NCBI Taxonomy" id="578942"/>
    <lineage>
        <taxon>Bacteria</taxon>
        <taxon>Pseudomonadati</taxon>
        <taxon>Pseudomonadota</taxon>
        <taxon>Gammaproteobacteria</taxon>
        <taxon>Lysobacterales</taxon>
        <taxon>Rhodanobacteraceae</taxon>
        <taxon>Dokdonella</taxon>
    </lineage>
</organism>
<keyword evidence="1" id="KW-0472">Membrane</keyword>
<dbReference type="EMBL" id="FOVF01000001">
    <property type="protein sequence ID" value="SFM94843.1"/>
    <property type="molecule type" value="Genomic_DNA"/>
</dbReference>
<dbReference type="Proteomes" id="UP000198575">
    <property type="component" value="Unassembled WGS sequence"/>
</dbReference>
<evidence type="ECO:0000256" key="1">
    <source>
        <dbReference type="SAM" id="Phobius"/>
    </source>
</evidence>
<feature type="chain" id="PRO_5011561337" evidence="2">
    <location>
        <begin position="24"/>
        <end position="216"/>
    </location>
</feature>
<evidence type="ECO:0000313" key="4">
    <source>
        <dbReference type="Proteomes" id="UP000198575"/>
    </source>
</evidence>
<keyword evidence="1" id="KW-0812">Transmembrane</keyword>
<keyword evidence="2" id="KW-0732">Signal</keyword>
<keyword evidence="4" id="KW-1185">Reference proteome</keyword>
<reference evidence="3 4" key="1">
    <citation type="submission" date="2016-10" db="EMBL/GenBank/DDBJ databases">
        <authorList>
            <person name="de Groot N.N."/>
        </authorList>
    </citation>
    <scope>NUCLEOTIDE SEQUENCE [LARGE SCALE GENOMIC DNA]</scope>
    <source>
        <strain evidence="3 4">CGMCC 1.7659</strain>
    </source>
</reference>
<evidence type="ECO:0000256" key="2">
    <source>
        <dbReference type="SAM" id="SignalP"/>
    </source>
</evidence>
<evidence type="ECO:0000313" key="3">
    <source>
        <dbReference type="EMBL" id="SFM94843.1"/>
    </source>
</evidence>
<dbReference type="OrthoDB" id="9971039at2"/>
<name>A0A1I4V1A7_9GAMM</name>
<feature type="transmembrane region" description="Helical" evidence="1">
    <location>
        <begin position="177"/>
        <end position="205"/>
    </location>
</feature>
<feature type="signal peptide" evidence="2">
    <location>
        <begin position="1"/>
        <end position="23"/>
    </location>
</feature>
<dbReference type="AlphaFoldDB" id="A0A1I4V1A7"/>
<accession>A0A1I4V1A7</accession>
<sequence length="216" mass="22588">MKMHLVRVSMTLLFLSLSFPASAHLENNNPRASIAFLGPHVITGPAGATMPGLFKVRVIDAQGIPMAGLKVWFYNNLTVGTPENPPPPASPGSFQGLEDPLGVITDADGIATSPPYRIGASSHDVVAGIYGIAGPENSVVGFPPLVAYFHLNYAPPEPPASPPPPPPEIPPLPQGSAAAVSLTAASAPTLASFVLALAILALFHLRKYRLTGDHRR</sequence>
<gene>
    <name evidence="3" type="ORF">SAMN05216289_10110</name>
</gene>
<dbReference type="RefSeq" id="WP_139224785.1">
    <property type="nucleotide sequence ID" value="NZ_FOVF01000001.1"/>
</dbReference>